<evidence type="ECO:0000313" key="6">
    <source>
        <dbReference type="EMBL" id="HJG86322.1"/>
    </source>
</evidence>
<feature type="coiled-coil region" evidence="4">
    <location>
        <begin position="118"/>
        <end position="145"/>
    </location>
</feature>
<keyword evidence="2" id="KW-0238">DNA-binding</keyword>
<dbReference type="PRINTS" id="PR00598">
    <property type="entry name" value="HTHMARR"/>
</dbReference>
<dbReference type="GO" id="GO:0003677">
    <property type="term" value="F:DNA binding"/>
    <property type="evidence" value="ECO:0007669"/>
    <property type="project" value="UniProtKB-KW"/>
</dbReference>
<sequence length="151" mass="17275">MENPALRTLLFQMELSRRRLIQPWFSALGLTLGQGQPRILARLLQGDGLTQRELADACALDAATLSRTLDRLEEMGLIRREENPDSRRSYLVRLTAAGREKAAQVQEGFDRLEELLCQGFSQAELERLRRDLERVRANMDRCEALFEGKST</sequence>
<dbReference type="PROSITE" id="PS50995">
    <property type="entry name" value="HTH_MARR_2"/>
    <property type="match status" value="1"/>
</dbReference>
<evidence type="ECO:0000313" key="7">
    <source>
        <dbReference type="Proteomes" id="UP000760668"/>
    </source>
</evidence>
<protein>
    <submittedName>
        <fullName evidence="6">MarR family transcriptional regulator</fullName>
    </submittedName>
</protein>
<name>A0A921MLB6_9FIRM</name>
<evidence type="ECO:0000256" key="4">
    <source>
        <dbReference type="SAM" id="Coils"/>
    </source>
</evidence>
<dbReference type="InterPro" id="IPR000835">
    <property type="entry name" value="HTH_MarR-typ"/>
</dbReference>
<dbReference type="Pfam" id="PF01047">
    <property type="entry name" value="MarR"/>
    <property type="match status" value="1"/>
</dbReference>
<dbReference type="AlphaFoldDB" id="A0A921MLB6"/>
<reference evidence="6" key="1">
    <citation type="journal article" date="2021" name="PeerJ">
        <title>Extensive microbial diversity within the chicken gut microbiome revealed by metagenomics and culture.</title>
        <authorList>
            <person name="Gilroy R."/>
            <person name="Ravi A."/>
            <person name="Getino M."/>
            <person name="Pursley I."/>
            <person name="Horton D.L."/>
            <person name="Alikhan N.F."/>
            <person name="Baker D."/>
            <person name="Gharbi K."/>
            <person name="Hall N."/>
            <person name="Watson M."/>
            <person name="Adriaenssens E.M."/>
            <person name="Foster-Nyarko E."/>
            <person name="Jarju S."/>
            <person name="Secka A."/>
            <person name="Antonio M."/>
            <person name="Oren A."/>
            <person name="Chaudhuri R.R."/>
            <person name="La Ragione R."/>
            <person name="Hildebrand F."/>
            <person name="Pallen M.J."/>
        </authorList>
    </citation>
    <scope>NUCLEOTIDE SEQUENCE</scope>
    <source>
        <strain evidence="6">CHK179-5677</strain>
    </source>
</reference>
<dbReference type="GO" id="GO:0003700">
    <property type="term" value="F:DNA-binding transcription factor activity"/>
    <property type="evidence" value="ECO:0007669"/>
    <property type="project" value="InterPro"/>
</dbReference>
<dbReference type="PROSITE" id="PS01117">
    <property type="entry name" value="HTH_MARR_1"/>
    <property type="match status" value="1"/>
</dbReference>
<dbReference type="SMART" id="SM00347">
    <property type="entry name" value="HTH_MARR"/>
    <property type="match status" value="1"/>
</dbReference>
<keyword evidence="1" id="KW-0805">Transcription regulation</keyword>
<keyword evidence="4" id="KW-0175">Coiled coil</keyword>
<feature type="domain" description="HTH marR-type" evidence="5">
    <location>
        <begin position="3"/>
        <end position="137"/>
    </location>
</feature>
<dbReference type="InterPro" id="IPR036388">
    <property type="entry name" value="WH-like_DNA-bd_sf"/>
</dbReference>
<dbReference type="InterPro" id="IPR036390">
    <property type="entry name" value="WH_DNA-bd_sf"/>
</dbReference>
<reference evidence="6" key="2">
    <citation type="submission" date="2021-09" db="EMBL/GenBank/DDBJ databases">
        <authorList>
            <person name="Gilroy R."/>
        </authorList>
    </citation>
    <scope>NUCLEOTIDE SEQUENCE</scope>
    <source>
        <strain evidence="6">CHK179-5677</strain>
    </source>
</reference>
<proteinExistence type="predicted"/>
<evidence type="ECO:0000256" key="1">
    <source>
        <dbReference type="ARBA" id="ARBA00023015"/>
    </source>
</evidence>
<organism evidence="6 7">
    <name type="scientific">Pseudoflavonifractor capillosus</name>
    <dbReference type="NCBI Taxonomy" id="106588"/>
    <lineage>
        <taxon>Bacteria</taxon>
        <taxon>Bacillati</taxon>
        <taxon>Bacillota</taxon>
        <taxon>Clostridia</taxon>
        <taxon>Eubacteriales</taxon>
        <taxon>Oscillospiraceae</taxon>
        <taxon>Pseudoflavonifractor</taxon>
    </lineage>
</organism>
<dbReference type="Proteomes" id="UP000760668">
    <property type="component" value="Unassembled WGS sequence"/>
</dbReference>
<dbReference type="InterPro" id="IPR023187">
    <property type="entry name" value="Tscrpt_reg_MarR-type_CS"/>
</dbReference>
<dbReference type="Gene3D" id="1.10.10.10">
    <property type="entry name" value="Winged helix-like DNA-binding domain superfamily/Winged helix DNA-binding domain"/>
    <property type="match status" value="1"/>
</dbReference>
<comment type="caution">
    <text evidence="6">The sequence shown here is derived from an EMBL/GenBank/DDBJ whole genome shotgun (WGS) entry which is preliminary data.</text>
</comment>
<accession>A0A921MLB6</accession>
<dbReference type="RefSeq" id="WP_295368922.1">
    <property type="nucleotide sequence ID" value="NZ_DYUC01000043.1"/>
</dbReference>
<gene>
    <name evidence="6" type="ORF">K8V01_04755</name>
</gene>
<evidence type="ECO:0000259" key="5">
    <source>
        <dbReference type="PROSITE" id="PS50995"/>
    </source>
</evidence>
<evidence type="ECO:0000256" key="2">
    <source>
        <dbReference type="ARBA" id="ARBA00023125"/>
    </source>
</evidence>
<evidence type="ECO:0000256" key="3">
    <source>
        <dbReference type="ARBA" id="ARBA00023163"/>
    </source>
</evidence>
<dbReference type="SUPFAM" id="SSF46785">
    <property type="entry name" value="Winged helix' DNA-binding domain"/>
    <property type="match status" value="1"/>
</dbReference>
<dbReference type="PANTHER" id="PTHR42756">
    <property type="entry name" value="TRANSCRIPTIONAL REGULATOR, MARR"/>
    <property type="match status" value="1"/>
</dbReference>
<dbReference type="PANTHER" id="PTHR42756:SF1">
    <property type="entry name" value="TRANSCRIPTIONAL REPRESSOR OF EMRAB OPERON"/>
    <property type="match status" value="1"/>
</dbReference>
<keyword evidence="3" id="KW-0804">Transcription</keyword>
<dbReference type="EMBL" id="DYUC01000043">
    <property type="protein sequence ID" value="HJG86322.1"/>
    <property type="molecule type" value="Genomic_DNA"/>
</dbReference>